<dbReference type="SMART" id="SM00248">
    <property type="entry name" value="ANK"/>
    <property type="match status" value="4"/>
</dbReference>
<evidence type="ECO:0000313" key="4">
    <source>
        <dbReference type="EMBL" id="QQO08233.1"/>
    </source>
</evidence>
<dbReference type="SUPFAM" id="SSF48403">
    <property type="entry name" value="Ankyrin repeat"/>
    <property type="match status" value="1"/>
</dbReference>
<dbReference type="RefSeq" id="WP_215625539.1">
    <property type="nucleotide sequence ID" value="NZ_CP067089.2"/>
</dbReference>
<dbReference type="PANTHER" id="PTHR24171">
    <property type="entry name" value="ANKYRIN REPEAT DOMAIN-CONTAINING PROTEIN 39-RELATED"/>
    <property type="match status" value="1"/>
</dbReference>
<dbReference type="Proteomes" id="UP000595917">
    <property type="component" value="Chromosome"/>
</dbReference>
<evidence type="ECO:0000256" key="3">
    <source>
        <dbReference type="PROSITE-ProRule" id="PRU00023"/>
    </source>
</evidence>
<proteinExistence type="predicted"/>
<keyword evidence="2 3" id="KW-0040">ANK repeat</keyword>
<gene>
    <name evidence="4" type="ORF">JFL75_15010</name>
</gene>
<feature type="repeat" description="ANK" evidence="3">
    <location>
        <begin position="213"/>
        <end position="245"/>
    </location>
</feature>
<accession>A0A7T7XL61</accession>
<dbReference type="Pfam" id="PF12796">
    <property type="entry name" value="Ank_2"/>
    <property type="match status" value="1"/>
</dbReference>
<evidence type="ECO:0000256" key="2">
    <source>
        <dbReference type="ARBA" id="ARBA00023043"/>
    </source>
</evidence>
<dbReference type="InterPro" id="IPR036770">
    <property type="entry name" value="Ankyrin_rpt-contain_sf"/>
</dbReference>
<protein>
    <submittedName>
        <fullName evidence="4">Ankyrin repeat domain-containing protein</fullName>
    </submittedName>
</protein>
<reference evidence="4" key="1">
    <citation type="submission" date="2021-01" db="EMBL/GenBank/DDBJ databases">
        <title>Description of Breznakiella homolactica.</title>
        <authorList>
            <person name="Song Y."/>
            <person name="Brune A."/>
        </authorList>
    </citation>
    <scope>NUCLEOTIDE SEQUENCE</scope>
    <source>
        <strain evidence="4">RmG30</strain>
    </source>
</reference>
<sequence>MKILLLHDAAEKNISPKVLMKNLEKALPKGCGAAALALDSAWDRINPSLGEHLRDASHVILVTPPEDGAGEPWAVFAAAFSLGSRKPLLVFGGELSCVDGDAFDHAAFVSSETGFNDFLAGEFHQWIRDDAMRQAREELLELGVPVNEESFETCVIEGNRQAIELFIRAGFSPDARSKEGVPLLCLAARAGDIHSIKQLLKAGAAVDQPAEDRGATALVDAALGRHSGIIAELIKAGADVNVKSKDGQSALILAVGLNDEVTVEMLLKAGADPRTPDSLGASALTYAKLFNKPSIVALFEKYTDS</sequence>
<dbReference type="InterPro" id="IPR002110">
    <property type="entry name" value="Ankyrin_rpt"/>
</dbReference>
<dbReference type="PROSITE" id="PS50088">
    <property type="entry name" value="ANK_REPEAT"/>
    <property type="match status" value="2"/>
</dbReference>
<dbReference type="EMBL" id="CP067089">
    <property type="protein sequence ID" value="QQO08233.1"/>
    <property type="molecule type" value="Genomic_DNA"/>
</dbReference>
<keyword evidence="5" id="KW-1185">Reference proteome</keyword>
<feature type="repeat" description="ANK" evidence="3">
    <location>
        <begin position="246"/>
        <end position="278"/>
    </location>
</feature>
<dbReference type="AlphaFoldDB" id="A0A7T7XL61"/>
<evidence type="ECO:0000256" key="1">
    <source>
        <dbReference type="ARBA" id="ARBA00022737"/>
    </source>
</evidence>
<dbReference type="PROSITE" id="PS50297">
    <property type="entry name" value="ANK_REP_REGION"/>
    <property type="match status" value="2"/>
</dbReference>
<name>A0A7T7XL61_9SPIR</name>
<keyword evidence="1" id="KW-0677">Repeat</keyword>
<dbReference type="Pfam" id="PF00023">
    <property type="entry name" value="Ank"/>
    <property type="match status" value="1"/>
</dbReference>
<evidence type="ECO:0000313" key="5">
    <source>
        <dbReference type="Proteomes" id="UP000595917"/>
    </source>
</evidence>
<dbReference type="KEGG" id="bhc:JFL75_15010"/>
<dbReference type="Gene3D" id="1.25.40.20">
    <property type="entry name" value="Ankyrin repeat-containing domain"/>
    <property type="match status" value="1"/>
</dbReference>
<organism evidence="4 5">
    <name type="scientific">Breznakiella homolactica</name>
    <dbReference type="NCBI Taxonomy" id="2798577"/>
    <lineage>
        <taxon>Bacteria</taxon>
        <taxon>Pseudomonadati</taxon>
        <taxon>Spirochaetota</taxon>
        <taxon>Spirochaetia</taxon>
        <taxon>Spirochaetales</taxon>
        <taxon>Breznakiellaceae</taxon>
        <taxon>Breznakiella</taxon>
    </lineage>
</organism>